<feature type="domain" description="DHHA1" evidence="7">
    <location>
        <begin position="324"/>
        <end position="415"/>
    </location>
</feature>
<dbReference type="SUPFAM" id="SSF64182">
    <property type="entry name" value="DHH phosphoesterases"/>
    <property type="match status" value="1"/>
</dbReference>
<dbReference type="InterPro" id="IPR051673">
    <property type="entry name" value="SSDNA_exonuclease_RecJ"/>
</dbReference>
<evidence type="ECO:0000256" key="4">
    <source>
        <dbReference type="ARBA" id="ARBA00022801"/>
    </source>
</evidence>
<evidence type="ECO:0000259" key="9">
    <source>
        <dbReference type="Pfam" id="PF17768"/>
    </source>
</evidence>
<keyword evidence="3" id="KW-0540">Nuclease</keyword>
<dbReference type="Pfam" id="PF02272">
    <property type="entry name" value="DHHA1"/>
    <property type="match status" value="1"/>
</dbReference>
<dbReference type="NCBIfam" id="TIGR00644">
    <property type="entry name" value="recJ"/>
    <property type="match status" value="1"/>
</dbReference>
<evidence type="ECO:0000259" key="6">
    <source>
        <dbReference type="Pfam" id="PF01368"/>
    </source>
</evidence>
<evidence type="ECO:0000259" key="7">
    <source>
        <dbReference type="Pfam" id="PF02272"/>
    </source>
</evidence>
<dbReference type="GO" id="GO:0003676">
    <property type="term" value="F:nucleic acid binding"/>
    <property type="evidence" value="ECO:0007669"/>
    <property type="project" value="InterPro"/>
</dbReference>
<evidence type="ECO:0000256" key="3">
    <source>
        <dbReference type="ARBA" id="ARBA00022722"/>
    </source>
</evidence>
<dbReference type="RefSeq" id="WP_312032061.1">
    <property type="nucleotide sequence ID" value="NZ_CP051151.1"/>
</dbReference>
<dbReference type="Pfam" id="PF17768">
    <property type="entry name" value="RecJ_OB"/>
    <property type="match status" value="1"/>
</dbReference>
<dbReference type="EMBL" id="CP051151">
    <property type="protein sequence ID" value="QLY39585.1"/>
    <property type="molecule type" value="Genomic_DNA"/>
</dbReference>
<comment type="similarity">
    <text evidence="1">Belongs to the RecJ family.</text>
</comment>
<dbReference type="GO" id="GO:0006281">
    <property type="term" value="P:DNA repair"/>
    <property type="evidence" value="ECO:0007669"/>
    <property type="project" value="InterPro"/>
</dbReference>
<proteinExistence type="inferred from homology"/>
<feature type="domain" description="DDH" evidence="6">
    <location>
        <begin position="70"/>
        <end position="212"/>
    </location>
</feature>
<protein>
    <recommendedName>
        <fullName evidence="2">Single-stranded-DNA-specific exonuclease RecJ</fullName>
    </recommendedName>
</protein>
<accession>A0A7L6N3F3</accession>
<evidence type="ECO:0000259" key="8">
    <source>
        <dbReference type="Pfam" id="PF10141"/>
    </source>
</evidence>
<feature type="domain" description="Single-stranded-DNA-specific exonuclease RecJ C-terminal" evidence="8">
    <location>
        <begin position="573"/>
        <end position="688"/>
    </location>
</feature>
<dbReference type="PANTHER" id="PTHR30255:SF2">
    <property type="entry name" value="SINGLE-STRANDED-DNA-SPECIFIC EXONUCLEASE RECJ"/>
    <property type="match status" value="1"/>
</dbReference>
<reference evidence="10 11" key="1">
    <citation type="submission" date="2020-04" db="EMBL/GenBank/DDBJ databases">
        <authorList>
            <person name="Zheng R.K."/>
            <person name="Sun C.M."/>
        </authorList>
    </citation>
    <scope>NUCLEOTIDE SEQUENCE [LARGE SCALE GENOMIC DNA]</scope>
    <source>
        <strain evidence="11">zrk29</strain>
    </source>
</reference>
<name>A0A7L6N3F3_9MOLU</name>
<dbReference type="Pfam" id="PF10141">
    <property type="entry name" value="ssDNA-exonuc_C"/>
    <property type="match status" value="1"/>
</dbReference>
<dbReference type="InterPro" id="IPR003156">
    <property type="entry name" value="DHHA1_dom"/>
</dbReference>
<dbReference type="Proteomes" id="UP000512167">
    <property type="component" value="Chromosome"/>
</dbReference>
<dbReference type="GO" id="GO:0006310">
    <property type="term" value="P:DNA recombination"/>
    <property type="evidence" value="ECO:0007669"/>
    <property type="project" value="InterPro"/>
</dbReference>
<dbReference type="Gene3D" id="3.10.310.30">
    <property type="match status" value="1"/>
</dbReference>
<evidence type="ECO:0000256" key="1">
    <source>
        <dbReference type="ARBA" id="ARBA00005915"/>
    </source>
</evidence>
<dbReference type="Pfam" id="PF01368">
    <property type="entry name" value="DHH"/>
    <property type="match status" value="1"/>
</dbReference>
<keyword evidence="5 10" id="KW-0269">Exonuclease</keyword>
<dbReference type="InterPro" id="IPR041122">
    <property type="entry name" value="RecJ_OB"/>
</dbReference>
<organism evidence="10 11">
    <name type="scientific">Hujiaoplasma nucleasis</name>
    <dbReference type="NCBI Taxonomy" id="2725268"/>
    <lineage>
        <taxon>Bacteria</taxon>
        <taxon>Bacillati</taxon>
        <taxon>Mycoplasmatota</taxon>
        <taxon>Mollicutes</taxon>
        <taxon>Candidatus Izemoplasmatales</taxon>
        <taxon>Hujiaoplasmataceae</taxon>
        <taxon>Hujiaoplasma</taxon>
    </lineage>
</organism>
<evidence type="ECO:0000256" key="2">
    <source>
        <dbReference type="ARBA" id="ARBA00019841"/>
    </source>
</evidence>
<dbReference type="InterPro" id="IPR004610">
    <property type="entry name" value="RecJ"/>
</dbReference>
<dbReference type="InterPro" id="IPR001667">
    <property type="entry name" value="DDH_dom"/>
</dbReference>
<dbReference type="AlphaFoldDB" id="A0A7L6N3F3"/>
<dbReference type="KEGG" id="tbk:HF295_01395"/>
<keyword evidence="11" id="KW-1185">Reference proteome</keyword>
<dbReference type="InterPro" id="IPR018779">
    <property type="entry name" value="RecJ_C"/>
</dbReference>
<evidence type="ECO:0000256" key="5">
    <source>
        <dbReference type="ARBA" id="ARBA00022839"/>
    </source>
</evidence>
<dbReference type="GO" id="GO:0008409">
    <property type="term" value="F:5'-3' exonuclease activity"/>
    <property type="evidence" value="ECO:0007669"/>
    <property type="project" value="InterPro"/>
</dbReference>
<evidence type="ECO:0000313" key="11">
    <source>
        <dbReference type="Proteomes" id="UP000512167"/>
    </source>
</evidence>
<gene>
    <name evidence="10" type="primary">recJ</name>
    <name evidence="10" type="ORF">HF295_01395</name>
</gene>
<evidence type="ECO:0000313" key="10">
    <source>
        <dbReference type="EMBL" id="QLY39585.1"/>
    </source>
</evidence>
<dbReference type="PANTHER" id="PTHR30255">
    <property type="entry name" value="SINGLE-STRANDED-DNA-SPECIFIC EXONUCLEASE RECJ"/>
    <property type="match status" value="1"/>
</dbReference>
<dbReference type="Gene3D" id="3.90.1640.30">
    <property type="match status" value="1"/>
</dbReference>
<feature type="domain" description="RecJ OB" evidence="9">
    <location>
        <begin position="427"/>
        <end position="526"/>
    </location>
</feature>
<dbReference type="InterPro" id="IPR038763">
    <property type="entry name" value="DHH_sf"/>
</dbReference>
<sequence>MIKSKYLWNKQIDGIVKDQDIFKMINQNRDIHDHEAFFSMGVESLHSPFLFSQMQVAIDRINLAISKDENILIFGDYDCDGITSVAILYRALKDLDASVYYQVPNRFEDGYGLNLDLVKEWVGQYSLVITVDNGITSIDEVEYLQNHKVDVIVTDHHQLKEYLPKAYAILHTKVSDQYPFKEISGCMVAFKLAWALKGEFPQDLTDLAMIGTIADLMPLEDENQAMVNIGLEQLKHTRNLGLSKILSYSDLDIINQTAIAFQIAPKINSSGRMNQAETAIELLITSDLRQANELILKIEENHVVRKKHTETSFKIAESLINHEDQVLVLVSEKFHEGVIGICAQRISEKYQKPTIVLTIEDDIAKGSARSFGQVSILKMLTQTEDLLDRFGGHHQAAGMQLKLSNIDEFRQKLNSLDIKESEPVLDIDMEVVLDQVSKDTIQELQEKSFHTALFLMRNLRVIRKQIIGQNHVKLLLESNHQSFDAVKFNQLSYFYSLNEGDVIDVVGGLTINRYRNKESIQVMISDLSCDHFQVLDYRRSLNISKVQDNILPDFTYLNDQVVLMTSHLKNLMHGSKSYALFPKQLKINFNYLLDRNQMANLYIKLKRLSDFSKFDIMKLVDQQEWVSDTLIKIFLELGFAIEKNGLYNIQESSKKDLSESQTYLDVLEKKKTIDWLYLTSQDKIKTYLEDKNGL</sequence>
<keyword evidence="4" id="KW-0378">Hydrolase</keyword>